<dbReference type="VEuPathDB" id="VectorBase:AALB20_033543"/>
<dbReference type="InterPro" id="IPR002110">
    <property type="entry name" value="Ankyrin_rpt"/>
</dbReference>
<dbReference type="Pfam" id="PF13855">
    <property type="entry name" value="LRR_8"/>
    <property type="match status" value="3"/>
</dbReference>
<feature type="region of interest" description="Disordered" evidence="1">
    <location>
        <begin position="489"/>
        <end position="618"/>
    </location>
</feature>
<protein>
    <submittedName>
        <fullName evidence="2">ANK_REP_REGION domain-containing protein</fullName>
    </submittedName>
</protein>
<dbReference type="PROSITE" id="PS50088">
    <property type="entry name" value="ANK_REPEAT"/>
    <property type="match status" value="1"/>
</dbReference>
<dbReference type="PANTHER" id="PTHR24366:SF96">
    <property type="entry name" value="LEUCINE RICH REPEAT CONTAINING 53"/>
    <property type="match status" value="1"/>
</dbReference>
<organism evidence="2 3">
    <name type="scientific">Anopheles albimanus</name>
    <name type="common">New world malaria mosquito</name>
    <dbReference type="NCBI Taxonomy" id="7167"/>
    <lineage>
        <taxon>Eukaryota</taxon>
        <taxon>Metazoa</taxon>
        <taxon>Ecdysozoa</taxon>
        <taxon>Arthropoda</taxon>
        <taxon>Hexapoda</taxon>
        <taxon>Insecta</taxon>
        <taxon>Pterygota</taxon>
        <taxon>Neoptera</taxon>
        <taxon>Endopterygota</taxon>
        <taxon>Diptera</taxon>
        <taxon>Nematocera</taxon>
        <taxon>Culicoidea</taxon>
        <taxon>Culicidae</taxon>
        <taxon>Anophelinae</taxon>
        <taxon>Anopheles</taxon>
    </lineage>
</organism>
<dbReference type="PANTHER" id="PTHR24366">
    <property type="entry name" value="IG(IMMUNOGLOBULIN) AND LRR(LEUCINE RICH REPEAT) DOMAINS"/>
    <property type="match status" value="1"/>
</dbReference>
<dbReference type="Proteomes" id="UP000069272">
    <property type="component" value="Chromosome 2L"/>
</dbReference>
<dbReference type="PROSITE" id="PS50297">
    <property type="entry name" value="ANK_REP_REGION"/>
    <property type="match status" value="1"/>
</dbReference>
<proteinExistence type="predicted"/>
<dbReference type="InterPro" id="IPR032675">
    <property type="entry name" value="LRR_dom_sf"/>
</dbReference>
<evidence type="ECO:0000313" key="2">
    <source>
        <dbReference type="EnsemblMetazoa" id="AALB000409-PA"/>
    </source>
</evidence>
<dbReference type="SMART" id="SM00369">
    <property type="entry name" value="LRR_TYP"/>
    <property type="match status" value="6"/>
</dbReference>
<name>A0A182F1T0_ANOAL</name>
<feature type="compositionally biased region" description="Gly residues" evidence="1">
    <location>
        <begin position="517"/>
        <end position="527"/>
    </location>
</feature>
<dbReference type="PROSITE" id="PS51450">
    <property type="entry name" value="LRR"/>
    <property type="match status" value="1"/>
</dbReference>
<sequence length="702" mass="75763">MESYKQYIYFDSSKMEDIPRKLFQTFNARTVVLSDCGIQQISRYSLERAVHLQVLDLSHNSIAELKNFAFEGANQLLTLNLTANNISAIEERAFDSLNMLQLLLLGSNSLQVLEGSVFASLPALQGVVLTNNQLRELGKGLFTQNKALREIHLQSNLLSNVTEEAFWSIDEAIGVNLDELILNQNIMKQLSLPNAILRNLGLEQTNIVSLRHGMFGHQEQLVWLDLAFNELAELDLDILASCTQLNTLYLDGNRLKTIDYEQMKTHFPKLTLLGIAGNDWNCTYLTKLVRSCGAQSIQIFKETSLKAQPDQPNVKGIYCLDEKHTTHNWTATIQELHTAYNESGRTDDAALTELFQNIMADLQMQLSQLSNRTNDSSYNSEELKRMIESVNNLTLDKQELSAKKLEFSIYEQSFKVDKALEMAKEIGAKLTILDKRVEQWIGNIVNSDGTGGLYLAKPQMQAQRGNDEPPLKKEIRPHSKQWLLTQVLGANEGNKGNGNNNIDDRDDDNDDGDTSNGTGGGTGGTGAPGPPGSSAGGGAGAAGKAPGGTGAKPGGKGGPAKGKPSDSDAPGAGGKAEGDPGSGKDEPSAAANGDKRADKADAEQPSQPKPGSAGATVRDGAQKVLNLAMKSEWAPVEAVLKGLEKAVAAGGDDTSTAPLAGVLDPATGMTPLMYAVKDNRTPILDRMIDLGSDVGARNNRTD</sequence>
<evidence type="ECO:0000256" key="1">
    <source>
        <dbReference type="SAM" id="MobiDB-lite"/>
    </source>
</evidence>
<reference evidence="2 3" key="1">
    <citation type="journal article" date="2017" name="G3 (Bethesda)">
        <title>The Physical Genome Mapping of Anopheles albimanus Corrected Scaffold Misassemblies and Identified Interarm Rearrangements in Genus Anopheles.</title>
        <authorList>
            <person name="Artemov G.N."/>
            <person name="Peery A.N."/>
            <person name="Jiang X."/>
            <person name="Tu Z."/>
            <person name="Stegniy V.N."/>
            <person name="Sharakhova M.V."/>
            <person name="Sharakhov I.V."/>
        </authorList>
    </citation>
    <scope>NUCLEOTIDE SEQUENCE [LARGE SCALE GENOMIC DNA]</scope>
    <source>
        <strain evidence="2 3">ALBI9_A</strain>
    </source>
</reference>
<dbReference type="Gene3D" id="3.80.10.10">
    <property type="entry name" value="Ribonuclease Inhibitor"/>
    <property type="match status" value="2"/>
</dbReference>
<dbReference type="VEuPathDB" id="VectorBase:AALB20_025998"/>
<accession>A0A182F1T0</accession>
<dbReference type="AlphaFoldDB" id="A0A182F1T0"/>
<keyword evidence="3" id="KW-1185">Reference proteome</keyword>
<dbReference type="EnsemblMetazoa" id="AALB000409-RA">
    <property type="protein sequence ID" value="AALB000409-PA"/>
    <property type="gene ID" value="AALB000409"/>
</dbReference>
<dbReference type="VEuPathDB" id="VectorBase:AALB000409"/>
<reference evidence="2" key="2">
    <citation type="submission" date="2022-08" db="UniProtKB">
        <authorList>
            <consortium name="EnsemblMetazoa"/>
        </authorList>
    </citation>
    <scope>IDENTIFICATION</scope>
    <source>
        <strain evidence="2">STECLA/ALBI9_A</strain>
    </source>
</reference>
<dbReference type="STRING" id="7167.A0A182F1T0"/>
<feature type="compositionally biased region" description="Acidic residues" evidence="1">
    <location>
        <begin position="504"/>
        <end position="513"/>
    </location>
</feature>
<feature type="compositionally biased region" description="Basic and acidic residues" evidence="1">
    <location>
        <begin position="576"/>
        <end position="602"/>
    </location>
</feature>
<dbReference type="SUPFAM" id="SSF52058">
    <property type="entry name" value="L domain-like"/>
    <property type="match status" value="1"/>
</dbReference>
<feature type="compositionally biased region" description="Low complexity" evidence="1">
    <location>
        <begin position="489"/>
        <end position="501"/>
    </location>
</feature>
<feature type="compositionally biased region" description="Gly residues" evidence="1">
    <location>
        <begin position="534"/>
        <end position="560"/>
    </location>
</feature>
<dbReference type="InterPro" id="IPR001611">
    <property type="entry name" value="Leu-rich_rpt"/>
</dbReference>
<evidence type="ECO:0000313" key="3">
    <source>
        <dbReference type="Proteomes" id="UP000069272"/>
    </source>
</evidence>
<dbReference type="InterPro" id="IPR003591">
    <property type="entry name" value="Leu-rich_rpt_typical-subtyp"/>
</dbReference>